<gene>
    <name evidence="2" type="ORF">Sradi_5294600</name>
</gene>
<accession>A0AAW2LQ97</accession>
<dbReference type="EMBL" id="JACGWJ010000024">
    <property type="protein sequence ID" value="KAL0320331.1"/>
    <property type="molecule type" value="Genomic_DNA"/>
</dbReference>
<reference evidence="2" key="1">
    <citation type="submission" date="2020-06" db="EMBL/GenBank/DDBJ databases">
        <authorList>
            <person name="Li T."/>
            <person name="Hu X."/>
            <person name="Zhang T."/>
            <person name="Song X."/>
            <person name="Zhang H."/>
            <person name="Dai N."/>
            <person name="Sheng W."/>
            <person name="Hou X."/>
            <person name="Wei L."/>
        </authorList>
    </citation>
    <scope>NUCLEOTIDE SEQUENCE</scope>
    <source>
        <strain evidence="2">G02</strain>
        <tissue evidence="2">Leaf</tissue>
    </source>
</reference>
<dbReference type="AlphaFoldDB" id="A0AAW2LQ97"/>
<reference evidence="2" key="2">
    <citation type="journal article" date="2024" name="Plant">
        <title>Genomic evolution and insights into agronomic trait innovations of Sesamum species.</title>
        <authorList>
            <person name="Miao H."/>
            <person name="Wang L."/>
            <person name="Qu L."/>
            <person name="Liu H."/>
            <person name="Sun Y."/>
            <person name="Le M."/>
            <person name="Wang Q."/>
            <person name="Wei S."/>
            <person name="Zheng Y."/>
            <person name="Lin W."/>
            <person name="Duan Y."/>
            <person name="Cao H."/>
            <person name="Xiong S."/>
            <person name="Wang X."/>
            <person name="Wei L."/>
            <person name="Li C."/>
            <person name="Ma Q."/>
            <person name="Ju M."/>
            <person name="Zhao R."/>
            <person name="Li G."/>
            <person name="Mu C."/>
            <person name="Tian Q."/>
            <person name="Mei H."/>
            <person name="Zhang T."/>
            <person name="Gao T."/>
            <person name="Zhang H."/>
        </authorList>
    </citation>
    <scope>NUCLEOTIDE SEQUENCE</scope>
    <source>
        <strain evidence="2">G02</strain>
    </source>
</reference>
<organism evidence="2">
    <name type="scientific">Sesamum radiatum</name>
    <name type="common">Black benniseed</name>
    <dbReference type="NCBI Taxonomy" id="300843"/>
    <lineage>
        <taxon>Eukaryota</taxon>
        <taxon>Viridiplantae</taxon>
        <taxon>Streptophyta</taxon>
        <taxon>Embryophyta</taxon>
        <taxon>Tracheophyta</taxon>
        <taxon>Spermatophyta</taxon>
        <taxon>Magnoliopsida</taxon>
        <taxon>eudicotyledons</taxon>
        <taxon>Gunneridae</taxon>
        <taxon>Pentapetalae</taxon>
        <taxon>asterids</taxon>
        <taxon>lamiids</taxon>
        <taxon>Lamiales</taxon>
        <taxon>Pedaliaceae</taxon>
        <taxon>Sesamum</taxon>
    </lineage>
</organism>
<evidence type="ECO:0000313" key="2">
    <source>
        <dbReference type="EMBL" id="KAL0320331.1"/>
    </source>
</evidence>
<dbReference type="PANTHER" id="PTHR47592">
    <property type="entry name" value="PBF68 PROTEIN"/>
    <property type="match status" value="1"/>
</dbReference>
<sequence length="130" mass="14511">MFVVEINMISNSASWVLDTGCGAHICNDLQVLQRSRKLSKDEMILRLGNGKAVAAEAVGSLSLVVSNHVRIELKDCYYVPSMIKNIISVSMLDRDGYKFLINKNYFHLVHEDVYDILGTLVNGLLHSLTV</sequence>
<dbReference type="InterPro" id="IPR054722">
    <property type="entry name" value="PolX-like_BBD"/>
</dbReference>
<name>A0AAW2LQ97_SESRA</name>
<protein>
    <recommendedName>
        <fullName evidence="1">Retrovirus-related Pol polyprotein from transposon TNT 1-94-like beta-barrel domain-containing protein</fullName>
    </recommendedName>
</protein>
<evidence type="ECO:0000259" key="1">
    <source>
        <dbReference type="Pfam" id="PF22936"/>
    </source>
</evidence>
<comment type="caution">
    <text evidence="2">The sequence shown here is derived from an EMBL/GenBank/DDBJ whole genome shotgun (WGS) entry which is preliminary data.</text>
</comment>
<dbReference type="Pfam" id="PF22936">
    <property type="entry name" value="Pol_BBD"/>
    <property type="match status" value="1"/>
</dbReference>
<proteinExistence type="predicted"/>
<feature type="domain" description="Retrovirus-related Pol polyprotein from transposon TNT 1-94-like beta-barrel" evidence="1">
    <location>
        <begin position="15"/>
        <end position="97"/>
    </location>
</feature>
<dbReference type="PANTHER" id="PTHR47592:SF27">
    <property type="entry name" value="OS08G0421700 PROTEIN"/>
    <property type="match status" value="1"/>
</dbReference>